<reference evidence="1" key="2">
    <citation type="submission" date="2018-05" db="EMBL/GenBank/DDBJ databases">
        <title>OmerRS3 (Oryza meridionalis Reference Sequence Version 3).</title>
        <authorList>
            <person name="Zhang J."/>
            <person name="Kudrna D."/>
            <person name="Lee S."/>
            <person name="Talag J."/>
            <person name="Welchert J."/>
            <person name="Wing R.A."/>
        </authorList>
    </citation>
    <scope>NUCLEOTIDE SEQUENCE [LARGE SCALE GENOMIC DNA]</scope>
    <source>
        <strain evidence="1">cv. OR44</strain>
    </source>
</reference>
<dbReference type="Gramene" id="OMERI11G09350.1">
    <property type="protein sequence ID" value="OMERI11G09350.1"/>
    <property type="gene ID" value="OMERI11G09350"/>
</dbReference>
<reference evidence="1" key="1">
    <citation type="submission" date="2015-04" db="UniProtKB">
        <authorList>
            <consortium name="EnsemblPlants"/>
        </authorList>
    </citation>
    <scope>IDENTIFICATION</scope>
</reference>
<evidence type="ECO:0000313" key="2">
    <source>
        <dbReference type="Proteomes" id="UP000008021"/>
    </source>
</evidence>
<protein>
    <submittedName>
        <fullName evidence="1">Uncharacterized protein</fullName>
    </submittedName>
</protein>
<name>A0A0E0F513_9ORYZ</name>
<accession>A0A0E0F513</accession>
<dbReference type="EnsemblPlants" id="OMERI11G09350.1">
    <property type="protein sequence ID" value="OMERI11G09350.1"/>
    <property type="gene ID" value="OMERI11G09350"/>
</dbReference>
<sequence>MEVALSTALVRRRLDGTRGTAEVELALGWPRVQLVSATVTSSQSGGSIVPSPGTNLPSPASGVAGLGGGRSGALGPMRGGSAAPTLGATVLGSGDDDVEWHGTGKVAKSDAYSRLSTSIAIVNTLSSCFLPLTLGSQVADDDRDVMESMETTTSAGVCMWWLREPLPATSSSRVTTIVGVCLRLPPCAGVCRRRPWRSYAVVEEAHAGEG</sequence>
<dbReference type="Proteomes" id="UP000008021">
    <property type="component" value="Chromosome 11"/>
</dbReference>
<evidence type="ECO:0000313" key="1">
    <source>
        <dbReference type="EnsemblPlants" id="OMERI11G09350.1"/>
    </source>
</evidence>
<organism evidence="1">
    <name type="scientific">Oryza meridionalis</name>
    <dbReference type="NCBI Taxonomy" id="40149"/>
    <lineage>
        <taxon>Eukaryota</taxon>
        <taxon>Viridiplantae</taxon>
        <taxon>Streptophyta</taxon>
        <taxon>Embryophyta</taxon>
        <taxon>Tracheophyta</taxon>
        <taxon>Spermatophyta</taxon>
        <taxon>Magnoliopsida</taxon>
        <taxon>Liliopsida</taxon>
        <taxon>Poales</taxon>
        <taxon>Poaceae</taxon>
        <taxon>BOP clade</taxon>
        <taxon>Oryzoideae</taxon>
        <taxon>Oryzeae</taxon>
        <taxon>Oryzinae</taxon>
        <taxon>Oryza</taxon>
    </lineage>
</organism>
<dbReference type="HOGENOM" id="CLU_126790_0_0_1"/>
<keyword evidence="2" id="KW-1185">Reference proteome</keyword>
<dbReference type="AlphaFoldDB" id="A0A0E0F513"/>
<proteinExistence type="predicted"/>